<reference evidence="9" key="1">
    <citation type="submission" date="2023-03" db="EMBL/GenBank/DDBJ databases">
        <title>Mating type loci evolution in Malassezia.</title>
        <authorList>
            <person name="Coelho M.A."/>
        </authorList>
    </citation>
    <scope>NUCLEOTIDE SEQUENCE</scope>
    <source>
        <strain evidence="9">CBS 9431</strain>
    </source>
</reference>
<evidence type="ECO:0000256" key="5">
    <source>
        <dbReference type="ARBA" id="ARBA00022833"/>
    </source>
</evidence>
<dbReference type="InterPro" id="IPR039999">
    <property type="entry name" value="LYAR"/>
</dbReference>
<accession>A0AAF0J9H3</accession>
<evidence type="ECO:0000256" key="4">
    <source>
        <dbReference type="ARBA" id="ARBA00022771"/>
    </source>
</evidence>
<dbReference type="RefSeq" id="XP_060121280.1">
    <property type="nucleotide sequence ID" value="XM_060265297.1"/>
</dbReference>
<dbReference type="Proteomes" id="UP001217754">
    <property type="component" value="Chromosome 2"/>
</dbReference>
<dbReference type="Gene3D" id="3.30.1490.490">
    <property type="match status" value="1"/>
</dbReference>
<evidence type="ECO:0000256" key="2">
    <source>
        <dbReference type="ARBA" id="ARBA00022723"/>
    </source>
</evidence>
<gene>
    <name evidence="9" type="primary">ESF2_1</name>
    <name evidence="9" type="ORF">MJAP1_001335</name>
</gene>
<feature type="compositionally biased region" description="Basic and acidic residues" evidence="7">
    <location>
        <begin position="103"/>
        <end position="124"/>
    </location>
</feature>
<feature type="compositionally biased region" description="Low complexity" evidence="7">
    <location>
        <begin position="62"/>
        <end position="73"/>
    </location>
</feature>
<dbReference type="AlphaFoldDB" id="A0AAF0J9H3"/>
<dbReference type="InterPro" id="IPR014898">
    <property type="entry name" value="Znf_C2H2_LYAR"/>
</dbReference>
<protein>
    <submittedName>
        <fullName evidence="9">RNA-binding ATPase activator esf2</fullName>
    </submittedName>
</protein>
<keyword evidence="10" id="KW-1185">Reference proteome</keyword>
<dbReference type="GO" id="GO:0003677">
    <property type="term" value="F:DNA binding"/>
    <property type="evidence" value="ECO:0007669"/>
    <property type="project" value="InterPro"/>
</dbReference>
<dbReference type="Pfam" id="PF08790">
    <property type="entry name" value="zf-LYAR"/>
    <property type="match status" value="1"/>
</dbReference>
<dbReference type="GO" id="GO:0006364">
    <property type="term" value="P:rRNA processing"/>
    <property type="evidence" value="ECO:0007669"/>
    <property type="project" value="TreeGrafter"/>
</dbReference>
<dbReference type="InterPro" id="IPR036236">
    <property type="entry name" value="Znf_C2H2_sf"/>
</dbReference>
<keyword evidence="3" id="KW-0677">Repeat</keyword>
<name>A0AAF0J9H3_9BASI</name>
<keyword evidence="2" id="KW-0479">Metal-binding</keyword>
<evidence type="ECO:0000256" key="1">
    <source>
        <dbReference type="ARBA" id="ARBA00004123"/>
    </source>
</evidence>
<organism evidence="9 10">
    <name type="scientific">Malassezia japonica</name>
    <dbReference type="NCBI Taxonomy" id="223818"/>
    <lineage>
        <taxon>Eukaryota</taxon>
        <taxon>Fungi</taxon>
        <taxon>Dikarya</taxon>
        <taxon>Basidiomycota</taxon>
        <taxon>Ustilaginomycotina</taxon>
        <taxon>Malasseziomycetes</taxon>
        <taxon>Malasseziales</taxon>
        <taxon>Malasseziaceae</taxon>
        <taxon>Malassezia</taxon>
    </lineage>
</organism>
<feature type="region of interest" description="Disordered" evidence="7">
    <location>
        <begin position="84"/>
        <end position="136"/>
    </location>
</feature>
<dbReference type="GeneID" id="85224984"/>
<keyword evidence="6" id="KW-0539">Nucleus</keyword>
<evidence type="ECO:0000259" key="8">
    <source>
        <dbReference type="Pfam" id="PF08790"/>
    </source>
</evidence>
<dbReference type="GO" id="GO:0008270">
    <property type="term" value="F:zinc ion binding"/>
    <property type="evidence" value="ECO:0007669"/>
    <property type="project" value="UniProtKB-KW"/>
</dbReference>
<proteinExistence type="predicted"/>
<dbReference type="SUPFAM" id="SSF57667">
    <property type="entry name" value="beta-beta-alpha zinc fingers"/>
    <property type="match status" value="2"/>
</dbReference>
<keyword evidence="4" id="KW-0863">Zinc-finger</keyword>
<evidence type="ECO:0000313" key="10">
    <source>
        <dbReference type="Proteomes" id="UP001217754"/>
    </source>
</evidence>
<feature type="region of interest" description="Disordered" evidence="7">
    <location>
        <begin position="54"/>
        <end position="73"/>
    </location>
</feature>
<dbReference type="GO" id="GO:0005730">
    <property type="term" value="C:nucleolus"/>
    <property type="evidence" value="ECO:0007669"/>
    <property type="project" value="TreeGrafter"/>
</dbReference>
<feature type="domain" description="Zinc finger C2H2 LYAR-type" evidence="8">
    <location>
        <begin position="29"/>
        <end position="55"/>
    </location>
</feature>
<comment type="subcellular location">
    <subcellularLocation>
        <location evidence="1">Nucleus</location>
    </subcellularLocation>
</comment>
<evidence type="ECO:0000256" key="6">
    <source>
        <dbReference type="ARBA" id="ARBA00023242"/>
    </source>
</evidence>
<evidence type="ECO:0000256" key="7">
    <source>
        <dbReference type="SAM" id="MobiDB-lite"/>
    </source>
</evidence>
<keyword evidence="5" id="KW-0862">Zinc</keyword>
<dbReference type="EMBL" id="CP119959">
    <property type="protein sequence ID" value="WFD38383.1"/>
    <property type="molecule type" value="Genomic_DNA"/>
</dbReference>
<evidence type="ECO:0000256" key="3">
    <source>
        <dbReference type="ARBA" id="ARBA00022737"/>
    </source>
</evidence>
<dbReference type="PANTHER" id="PTHR13100">
    <property type="entry name" value="CELL GROWTH-REGULATING NUCLEOLAR PROTEIN LYAR"/>
    <property type="match status" value="1"/>
</dbReference>
<dbReference type="GO" id="GO:0000122">
    <property type="term" value="P:negative regulation of transcription by RNA polymerase II"/>
    <property type="evidence" value="ECO:0007669"/>
    <property type="project" value="TreeGrafter"/>
</dbReference>
<evidence type="ECO:0000313" key="9">
    <source>
        <dbReference type="EMBL" id="WFD38383.1"/>
    </source>
</evidence>
<dbReference type="PANTHER" id="PTHR13100:SF10">
    <property type="entry name" value="CELL GROWTH-REGULATING NUCLEOLAR PROTEIN"/>
    <property type="match status" value="1"/>
</dbReference>
<sequence length="192" mass="20834">MVSFNCDGCGDVVKKPKLAQHYNRCYAPFTCLDCSVQFATPKDAHTSCITEDEKYQKSDNGAQSTQAQQTTPVTPALVQPVAKDTTLQDNAASVKGVRTETNNGKEDKKRKRDTEDAKEKDTKKSKPAKKSVGIDSVKSMTQSIAKKGGKVPFSDIVKQLAKNNGLKSKAVKKSLLKKLQVSVLPDGTVQLS</sequence>